<organism evidence="2 3">
    <name type="scientific">Nocardia rhamnosiphila</name>
    <dbReference type="NCBI Taxonomy" id="426716"/>
    <lineage>
        <taxon>Bacteria</taxon>
        <taxon>Bacillati</taxon>
        <taxon>Actinomycetota</taxon>
        <taxon>Actinomycetes</taxon>
        <taxon>Mycobacteriales</taxon>
        <taxon>Nocardiaceae</taxon>
        <taxon>Nocardia</taxon>
    </lineage>
</organism>
<proteinExistence type="predicted"/>
<evidence type="ECO:0000313" key="2">
    <source>
        <dbReference type="EMBL" id="MEU1950847.1"/>
    </source>
</evidence>
<keyword evidence="1" id="KW-0812">Transmembrane</keyword>
<keyword evidence="1" id="KW-0472">Membrane</keyword>
<dbReference type="RefSeq" id="WP_356958526.1">
    <property type="nucleotide sequence ID" value="NZ_JBEYBD010000013.1"/>
</dbReference>
<evidence type="ECO:0000256" key="1">
    <source>
        <dbReference type="SAM" id="Phobius"/>
    </source>
</evidence>
<comment type="caution">
    <text evidence="2">The sequence shown here is derived from an EMBL/GenBank/DDBJ whole genome shotgun (WGS) entry which is preliminary data.</text>
</comment>
<sequence length="458" mass="48101">MLKLDWEIYYEAAQKCHDLAGELRIADKPVHDAVKNECAGMAGDANGCRQWGEKYDEVARQTMQGCTNLADALTSFGYVLSAVGYNYGIANRSNPAPPTPQVVEMAEHRVTIPTSVSDNGIGVDKHDGGVGAFYDQFVAKVGDEFGKLPNGDKQKLEKAATVWRTFADHPTVIESAGKIGEIRSLFDSVHDKKNLGLVLGHLDTLSTGATELASASQGLSMAVGDFHTGTLDARSSFEASINEAVAAIGIAVVGGLALAAISFGGSLVAAGGTVGVVVGETINAIRSAYQASRLYRVVGLAAATAGAAVAITAFDKVPSMTDIAVKLGAIIVMKVYVNDVSGPGADPGSAAIPNRDVTDEMARKLSAGIHPGEDCSEIAEHLKDVAGGVGEVLRVDPAAGKDLTVEEFGVPEEFEYHEVYSDGKYVYDPRHSPTPIPIEQWRRTIMGDNPGATIKVVG</sequence>
<gene>
    <name evidence="2" type="ORF">ABZ510_03220</name>
</gene>
<dbReference type="EMBL" id="JBEYBF010000002">
    <property type="protein sequence ID" value="MEU1950847.1"/>
    <property type="molecule type" value="Genomic_DNA"/>
</dbReference>
<protein>
    <submittedName>
        <fullName evidence="2">Uncharacterized protein</fullName>
    </submittedName>
</protein>
<dbReference type="Proteomes" id="UP001550628">
    <property type="component" value="Unassembled WGS sequence"/>
</dbReference>
<reference evidence="2 3" key="1">
    <citation type="submission" date="2024-06" db="EMBL/GenBank/DDBJ databases">
        <title>The Natural Products Discovery Center: Release of the First 8490 Sequenced Strains for Exploring Actinobacteria Biosynthetic Diversity.</title>
        <authorList>
            <person name="Kalkreuter E."/>
            <person name="Kautsar S.A."/>
            <person name="Yang D."/>
            <person name="Bader C.D."/>
            <person name="Teijaro C.N."/>
            <person name="Fluegel L."/>
            <person name="Davis C.M."/>
            <person name="Simpson J.R."/>
            <person name="Lauterbach L."/>
            <person name="Steele A.D."/>
            <person name="Gui C."/>
            <person name="Meng S."/>
            <person name="Li G."/>
            <person name="Viehrig K."/>
            <person name="Ye F."/>
            <person name="Su P."/>
            <person name="Kiefer A.F."/>
            <person name="Nichols A."/>
            <person name="Cepeda A.J."/>
            <person name="Yan W."/>
            <person name="Fan B."/>
            <person name="Jiang Y."/>
            <person name="Adhikari A."/>
            <person name="Zheng C.-J."/>
            <person name="Schuster L."/>
            <person name="Cowan T.M."/>
            <person name="Smanski M.J."/>
            <person name="Chevrette M.G."/>
            <person name="De Carvalho L.P.S."/>
            <person name="Shen B."/>
        </authorList>
    </citation>
    <scope>NUCLEOTIDE SEQUENCE [LARGE SCALE GENOMIC DNA]</scope>
    <source>
        <strain evidence="2 3">NPDC019708</strain>
    </source>
</reference>
<accession>A0ABV2WIY5</accession>
<name>A0ABV2WIY5_9NOCA</name>
<evidence type="ECO:0000313" key="3">
    <source>
        <dbReference type="Proteomes" id="UP001550628"/>
    </source>
</evidence>
<feature type="transmembrane region" description="Helical" evidence="1">
    <location>
        <begin position="267"/>
        <end position="285"/>
    </location>
</feature>
<keyword evidence="1" id="KW-1133">Transmembrane helix</keyword>
<feature type="transmembrane region" description="Helical" evidence="1">
    <location>
        <begin position="297"/>
        <end position="314"/>
    </location>
</feature>
<keyword evidence="3" id="KW-1185">Reference proteome</keyword>